<comment type="caution">
    <text evidence="6">The sequence shown here is derived from an EMBL/GenBank/DDBJ whole genome shotgun (WGS) entry which is preliminary data.</text>
</comment>
<dbReference type="PANTHER" id="PTHR23236">
    <property type="entry name" value="EUKARYOTIC TRANSLATION INITIATION FACTOR 4B/4H"/>
    <property type="match status" value="1"/>
</dbReference>
<feature type="domain" description="RRM" evidence="5">
    <location>
        <begin position="13"/>
        <end position="90"/>
    </location>
</feature>
<dbReference type="InterPro" id="IPR035979">
    <property type="entry name" value="RBD_domain_sf"/>
</dbReference>
<accession>A0A367JDQ7</accession>
<evidence type="ECO:0000256" key="1">
    <source>
        <dbReference type="ARBA" id="ARBA00022737"/>
    </source>
</evidence>
<dbReference type="AlphaFoldDB" id="A0A367JDQ7"/>
<dbReference type="SUPFAM" id="SSF54928">
    <property type="entry name" value="RNA-binding domain, RBD"/>
    <property type="match status" value="1"/>
</dbReference>
<dbReference type="GO" id="GO:0003723">
    <property type="term" value="F:RNA binding"/>
    <property type="evidence" value="ECO:0007669"/>
    <property type="project" value="UniProtKB-UniRule"/>
</dbReference>
<evidence type="ECO:0000256" key="4">
    <source>
        <dbReference type="SAM" id="MobiDB-lite"/>
    </source>
</evidence>
<gene>
    <name evidence="6" type="ORF">CU097_011405</name>
</gene>
<dbReference type="EMBL" id="PJQL01001537">
    <property type="protein sequence ID" value="RCH88064.1"/>
    <property type="molecule type" value="Genomic_DNA"/>
</dbReference>
<sequence length="116" mass="13335">TIKKRQSAQRNPFTAYVGGLSNTTVNEEDIREYFGRENVTFVKFPIDPTTQLPKAHCYVEFVNQAALEQALTKNGSIFRDNKLVINRPNTSFDNRGRNNRISRGGRSYRDSRVIHD</sequence>
<dbReference type="InterPro" id="IPR000504">
    <property type="entry name" value="RRM_dom"/>
</dbReference>
<protein>
    <recommendedName>
        <fullName evidence="5">RRM domain-containing protein</fullName>
    </recommendedName>
</protein>
<feature type="non-terminal residue" evidence="6">
    <location>
        <position position="1"/>
    </location>
</feature>
<feature type="region of interest" description="Disordered" evidence="4">
    <location>
        <begin position="88"/>
        <end position="116"/>
    </location>
</feature>
<proteinExistence type="predicted"/>
<reference evidence="6 7" key="1">
    <citation type="journal article" date="2018" name="G3 (Bethesda)">
        <title>Phylogenetic and Phylogenomic Definition of Rhizopus Species.</title>
        <authorList>
            <person name="Gryganskyi A.P."/>
            <person name="Golan J."/>
            <person name="Dolatabadi S."/>
            <person name="Mondo S."/>
            <person name="Robb S."/>
            <person name="Idnurm A."/>
            <person name="Muszewska A."/>
            <person name="Steczkiewicz K."/>
            <person name="Masonjones S."/>
            <person name="Liao H.L."/>
            <person name="Gajdeczka M.T."/>
            <person name="Anike F."/>
            <person name="Vuek A."/>
            <person name="Anishchenko I.M."/>
            <person name="Voigt K."/>
            <person name="de Hoog G.S."/>
            <person name="Smith M.E."/>
            <person name="Heitman J."/>
            <person name="Vilgalys R."/>
            <person name="Stajich J.E."/>
        </authorList>
    </citation>
    <scope>NUCLEOTIDE SEQUENCE [LARGE SCALE GENOMIC DNA]</scope>
    <source>
        <strain evidence="6 7">CBS 357.93</strain>
    </source>
</reference>
<keyword evidence="1" id="KW-0677">Repeat</keyword>
<evidence type="ECO:0000256" key="3">
    <source>
        <dbReference type="PROSITE-ProRule" id="PRU00176"/>
    </source>
</evidence>
<dbReference type="InterPro" id="IPR012677">
    <property type="entry name" value="Nucleotide-bd_a/b_plait_sf"/>
</dbReference>
<evidence type="ECO:0000313" key="7">
    <source>
        <dbReference type="Proteomes" id="UP000252139"/>
    </source>
</evidence>
<keyword evidence="7" id="KW-1185">Reference proteome</keyword>
<evidence type="ECO:0000259" key="5">
    <source>
        <dbReference type="PROSITE" id="PS50102"/>
    </source>
</evidence>
<dbReference type="Gene3D" id="3.30.70.330">
    <property type="match status" value="1"/>
</dbReference>
<keyword evidence="2 3" id="KW-0694">RNA-binding</keyword>
<organism evidence="6 7">
    <name type="scientific">Rhizopus azygosporus</name>
    <name type="common">Rhizopus microsporus var. azygosporus</name>
    <dbReference type="NCBI Taxonomy" id="86630"/>
    <lineage>
        <taxon>Eukaryota</taxon>
        <taxon>Fungi</taxon>
        <taxon>Fungi incertae sedis</taxon>
        <taxon>Mucoromycota</taxon>
        <taxon>Mucoromycotina</taxon>
        <taxon>Mucoromycetes</taxon>
        <taxon>Mucorales</taxon>
        <taxon>Mucorineae</taxon>
        <taxon>Rhizopodaceae</taxon>
        <taxon>Rhizopus</taxon>
    </lineage>
</organism>
<dbReference type="PROSITE" id="PS50102">
    <property type="entry name" value="RRM"/>
    <property type="match status" value="1"/>
</dbReference>
<dbReference type="Pfam" id="PF00076">
    <property type="entry name" value="RRM_1"/>
    <property type="match status" value="1"/>
</dbReference>
<evidence type="ECO:0000256" key="2">
    <source>
        <dbReference type="ARBA" id="ARBA00022884"/>
    </source>
</evidence>
<evidence type="ECO:0000313" key="6">
    <source>
        <dbReference type="EMBL" id="RCH88064.1"/>
    </source>
</evidence>
<dbReference type="SMART" id="SM00360">
    <property type="entry name" value="RRM"/>
    <property type="match status" value="1"/>
</dbReference>
<dbReference type="Proteomes" id="UP000252139">
    <property type="component" value="Unassembled WGS sequence"/>
</dbReference>
<dbReference type="PANTHER" id="PTHR23236:SF119">
    <property type="entry name" value="NUCLEAR RNA-BINDING PROTEIN SART-3"/>
    <property type="match status" value="1"/>
</dbReference>
<feature type="compositionally biased region" description="Basic and acidic residues" evidence="4">
    <location>
        <begin position="107"/>
        <end position="116"/>
    </location>
</feature>
<dbReference type="STRING" id="86630.A0A367JDQ7"/>
<name>A0A367JDQ7_RHIAZ</name>